<protein>
    <submittedName>
        <fullName evidence="1">Uncharacterized protein</fullName>
    </submittedName>
</protein>
<organism evidence="1 2">
    <name type="scientific">Rodentibacter haemolyticus</name>
    <dbReference type="NCBI Taxonomy" id="2778911"/>
    <lineage>
        <taxon>Bacteria</taxon>
        <taxon>Pseudomonadati</taxon>
        <taxon>Pseudomonadota</taxon>
        <taxon>Gammaproteobacteria</taxon>
        <taxon>Pasteurellales</taxon>
        <taxon>Pasteurellaceae</taxon>
        <taxon>Rodentibacter</taxon>
    </lineage>
</organism>
<proteinExistence type="predicted"/>
<keyword evidence="2" id="KW-1185">Reference proteome</keyword>
<evidence type="ECO:0000313" key="1">
    <source>
        <dbReference type="EMBL" id="QPB43021.1"/>
    </source>
</evidence>
<evidence type="ECO:0000313" key="2">
    <source>
        <dbReference type="Proteomes" id="UP000663069"/>
    </source>
</evidence>
<dbReference type="RefSeq" id="WP_194812598.1">
    <property type="nucleotide sequence ID" value="NZ_CP063056.1"/>
</dbReference>
<gene>
    <name evidence="1" type="ORF">IHV77_02575</name>
</gene>
<sequence length="63" mass="6620">MKRKNLFYGVLFVSMCILGGCAELKSMAGDVATSAKDSAVMRAKAEASVRASEATGKILGSKY</sequence>
<dbReference type="PROSITE" id="PS51257">
    <property type="entry name" value="PROKAR_LIPOPROTEIN"/>
    <property type="match status" value="1"/>
</dbReference>
<dbReference type="Proteomes" id="UP000663069">
    <property type="component" value="Chromosome"/>
</dbReference>
<dbReference type="EMBL" id="CP063056">
    <property type="protein sequence ID" value="QPB43021.1"/>
    <property type="molecule type" value="Genomic_DNA"/>
</dbReference>
<name>A0ABX6V119_9PAST</name>
<accession>A0ABX6V119</accession>
<reference evidence="1 2" key="1">
    <citation type="submission" date="2020-10" db="EMBL/GenBank/DDBJ databases">
        <title>Genome Sequencing of Rodentibacter spp. strain DSM111151.</title>
        <authorList>
            <person name="Benga L."/>
            <person name="Lautwein T."/>
        </authorList>
    </citation>
    <scope>NUCLEOTIDE SEQUENCE [LARGE SCALE GENOMIC DNA]</scope>
    <source>
        <strain evidence="1 2">DSM 111151</strain>
    </source>
</reference>